<dbReference type="Pfam" id="PF00072">
    <property type="entry name" value="Response_reg"/>
    <property type="match status" value="1"/>
</dbReference>
<dbReference type="InterPro" id="IPR050595">
    <property type="entry name" value="Bact_response_regulator"/>
</dbReference>
<gene>
    <name evidence="4" type="ORF">KSX_86210</name>
</gene>
<evidence type="ECO:0000256" key="2">
    <source>
        <dbReference type="PROSITE-ProRule" id="PRU00169"/>
    </source>
</evidence>
<dbReference type="PANTHER" id="PTHR44591:SF23">
    <property type="entry name" value="CHEY SUBFAMILY"/>
    <property type="match status" value="1"/>
</dbReference>
<evidence type="ECO:0000313" key="5">
    <source>
        <dbReference type="Proteomes" id="UP000612362"/>
    </source>
</evidence>
<dbReference type="InterPro" id="IPR001789">
    <property type="entry name" value="Sig_transdc_resp-reg_receiver"/>
</dbReference>
<sequence length="112" mass="12436">MHWLSQPDALLPDLVFLNSVLPDESGYGVTRLLKARPQFTHTAIIMLLYQNSVVDRLKARLAGAKGCLAIPFGVQNLLQVTQKILSASSSEKSINTRVAINHEHSPLYVVWL</sequence>
<reference evidence="4" key="1">
    <citation type="submission" date="2020-10" db="EMBL/GenBank/DDBJ databases">
        <title>Taxonomic study of unclassified bacteria belonging to the class Ktedonobacteria.</title>
        <authorList>
            <person name="Yabe S."/>
            <person name="Wang C.M."/>
            <person name="Zheng Y."/>
            <person name="Sakai Y."/>
            <person name="Cavaletti L."/>
            <person name="Monciardini P."/>
            <person name="Donadio S."/>
        </authorList>
    </citation>
    <scope>NUCLEOTIDE SEQUENCE</scope>
    <source>
        <strain evidence="4">SOSP1-1</strain>
    </source>
</reference>
<evidence type="ECO:0000256" key="1">
    <source>
        <dbReference type="ARBA" id="ARBA00022553"/>
    </source>
</evidence>
<proteinExistence type="predicted"/>
<dbReference type="SUPFAM" id="SSF52172">
    <property type="entry name" value="CheY-like"/>
    <property type="match status" value="1"/>
</dbReference>
<evidence type="ECO:0000259" key="3">
    <source>
        <dbReference type="PROSITE" id="PS50110"/>
    </source>
</evidence>
<dbReference type="PROSITE" id="PS50110">
    <property type="entry name" value="RESPONSE_REGULATORY"/>
    <property type="match status" value="1"/>
</dbReference>
<dbReference type="InterPro" id="IPR011006">
    <property type="entry name" value="CheY-like_superfamily"/>
</dbReference>
<dbReference type="EMBL" id="BNJF01000008">
    <property type="protein sequence ID" value="GHO50458.1"/>
    <property type="molecule type" value="Genomic_DNA"/>
</dbReference>
<keyword evidence="5" id="KW-1185">Reference proteome</keyword>
<dbReference type="AlphaFoldDB" id="A0A8J3MY63"/>
<accession>A0A8J3MY63</accession>
<evidence type="ECO:0000313" key="4">
    <source>
        <dbReference type="EMBL" id="GHO50458.1"/>
    </source>
</evidence>
<feature type="domain" description="Response regulatory" evidence="3">
    <location>
        <begin position="1"/>
        <end position="85"/>
    </location>
</feature>
<dbReference type="Gene3D" id="3.40.50.2300">
    <property type="match status" value="1"/>
</dbReference>
<comment type="caution">
    <text evidence="2">Lacks conserved residue(s) required for the propagation of feature annotation.</text>
</comment>
<dbReference type="PANTHER" id="PTHR44591">
    <property type="entry name" value="STRESS RESPONSE REGULATOR PROTEIN 1"/>
    <property type="match status" value="1"/>
</dbReference>
<comment type="caution">
    <text evidence="4">The sequence shown here is derived from an EMBL/GenBank/DDBJ whole genome shotgun (WGS) entry which is preliminary data.</text>
</comment>
<organism evidence="4 5">
    <name type="scientific">Ktedonospora formicarum</name>
    <dbReference type="NCBI Taxonomy" id="2778364"/>
    <lineage>
        <taxon>Bacteria</taxon>
        <taxon>Bacillati</taxon>
        <taxon>Chloroflexota</taxon>
        <taxon>Ktedonobacteria</taxon>
        <taxon>Ktedonobacterales</taxon>
        <taxon>Ktedonobacteraceae</taxon>
        <taxon>Ktedonospora</taxon>
    </lineage>
</organism>
<name>A0A8J3MY63_9CHLR</name>
<dbReference type="GO" id="GO:0000160">
    <property type="term" value="P:phosphorelay signal transduction system"/>
    <property type="evidence" value="ECO:0007669"/>
    <property type="project" value="InterPro"/>
</dbReference>
<keyword evidence="1" id="KW-0597">Phosphoprotein</keyword>
<dbReference type="Proteomes" id="UP000612362">
    <property type="component" value="Unassembled WGS sequence"/>
</dbReference>
<protein>
    <recommendedName>
        <fullName evidence="3">Response regulatory domain-containing protein</fullName>
    </recommendedName>
</protein>